<name>A0A0N9JZ52_9HYME</name>
<reference evidence="6" key="1">
    <citation type="journal article" date="2015" name="Comp. Biochem. Physiol. Part D Genomics Proteomics">
        <title>Analysis of antennal transcriptome and odorant binding protein expression profiles of the recently identified parasitoid wasp, Sclerodermus sp.</title>
        <authorList>
            <person name="Zhou C.X."/>
            <person name="Min S.F."/>
            <person name="Yan-Long T."/>
            <person name="Wang M.Q."/>
        </authorList>
    </citation>
    <scope>NUCLEOTIDE SEQUENCE</scope>
</reference>
<feature type="chain" id="PRO_5006036471" evidence="5">
    <location>
        <begin position="19"/>
        <end position="136"/>
    </location>
</feature>
<evidence type="ECO:0000313" key="6">
    <source>
        <dbReference type="EMBL" id="ALG36137.1"/>
    </source>
</evidence>
<dbReference type="AlphaFoldDB" id="A0A0N9JZ52"/>
<dbReference type="FunFam" id="1.10.238.20:FF:000001">
    <property type="entry name" value="General odorant-binding protein lush"/>
    <property type="match status" value="1"/>
</dbReference>
<dbReference type="InterPro" id="IPR006170">
    <property type="entry name" value="PBP/GOBP"/>
</dbReference>
<dbReference type="PANTHER" id="PTHR11857">
    <property type="entry name" value="ODORANT BINDING PROTEIN-RELATED"/>
    <property type="match status" value="1"/>
</dbReference>
<dbReference type="Gene3D" id="1.10.238.20">
    <property type="entry name" value="Pheromone/general odorant binding protein domain"/>
    <property type="match status" value="1"/>
</dbReference>
<dbReference type="GO" id="GO:0005615">
    <property type="term" value="C:extracellular space"/>
    <property type="evidence" value="ECO:0007669"/>
    <property type="project" value="TreeGrafter"/>
</dbReference>
<gene>
    <name evidence="6" type="primary">obp4</name>
</gene>
<reference evidence="6" key="2">
    <citation type="submission" date="2015-03" db="EMBL/GenBank/DDBJ databases">
        <authorList>
            <person name="Murphy D."/>
        </authorList>
    </citation>
    <scope>NUCLEOTIDE SEQUENCE</scope>
</reference>
<evidence type="ECO:0000256" key="3">
    <source>
        <dbReference type="ARBA" id="ARBA00022525"/>
    </source>
</evidence>
<dbReference type="PANTHER" id="PTHR11857:SF43">
    <property type="entry name" value="GEO07291P1-RELATED"/>
    <property type="match status" value="1"/>
</dbReference>
<evidence type="ECO:0000256" key="1">
    <source>
        <dbReference type="ARBA" id="ARBA00004613"/>
    </source>
</evidence>
<dbReference type="CDD" id="cd23992">
    <property type="entry name" value="PBP_GOBP"/>
    <property type="match status" value="1"/>
</dbReference>
<protein>
    <submittedName>
        <fullName evidence="6">Odorant binding protein 4</fullName>
    </submittedName>
</protein>
<dbReference type="Pfam" id="PF01395">
    <property type="entry name" value="PBP_GOBP"/>
    <property type="match status" value="1"/>
</dbReference>
<keyword evidence="3" id="KW-0964">Secreted</keyword>
<dbReference type="GO" id="GO:0005549">
    <property type="term" value="F:odorant binding"/>
    <property type="evidence" value="ECO:0007669"/>
    <property type="project" value="InterPro"/>
</dbReference>
<dbReference type="EMBL" id="KP963689">
    <property type="protein sequence ID" value="ALG36137.1"/>
    <property type="molecule type" value="mRNA"/>
</dbReference>
<comment type="similarity">
    <text evidence="2">Belongs to the PBP/GOBP family.</text>
</comment>
<proteinExistence type="evidence at transcript level"/>
<dbReference type="InterPro" id="IPR036728">
    <property type="entry name" value="PBP_GOBP_sf"/>
</dbReference>
<accession>A0A0N9JZ52</accession>
<evidence type="ECO:0000256" key="2">
    <source>
        <dbReference type="ARBA" id="ARBA00008098"/>
    </source>
</evidence>
<organism evidence="6">
    <name type="scientific">Sclerodermus sp. MQW-2015</name>
    <dbReference type="NCBI Taxonomy" id="1729718"/>
    <lineage>
        <taxon>Eukaryota</taxon>
        <taxon>Metazoa</taxon>
        <taxon>Ecdysozoa</taxon>
        <taxon>Arthropoda</taxon>
        <taxon>Hexapoda</taxon>
        <taxon>Insecta</taxon>
        <taxon>Pterygota</taxon>
        <taxon>Neoptera</taxon>
        <taxon>Endopterygota</taxon>
        <taxon>Hymenoptera</taxon>
        <taxon>Apocrita</taxon>
        <taxon>Aculeata</taxon>
        <taxon>Chrysidoidea</taxon>
        <taxon>Bethylidae</taxon>
        <taxon>Scleroderminae</taxon>
        <taxon>Sclerodermus</taxon>
    </lineage>
</organism>
<dbReference type="SUPFAM" id="SSF47565">
    <property type="entry name" value="Insect pheromone/odorant-binding proteins"/>
    <property type="match status" value="1"/>
</dbReference>
<evidence type="ECO:0000256" key="4">
    <source>
        <dbReference type="ARBA" id="ARBA00022729"/>
    </source>
</evidence>
<sequence>MKTFVIIFVVTCFASALGDLLTPEQLSKLKEYKDSCITESGVDPALVENAKKGEVTQPTEQLNCFAACMLKKFAVMLPDGTIDFDSIKDKIPDSVDKEKAEAVLDKCKDVDGANDCAKGGAVMQCFMENKSVLFEN</sequence>
<keyword evidence="4 5" id="KW-0732">Signal</keyword>
<feature type="signal peptide" evidence="5">
    <location>
        <begin position="1"/>
        <end position="18"/>
    </location>
</feature>
<evidence type="ECO:0000256" key="5">
    <source>
        <dbReference type="SAM" id="SignalP"/>
    </source>
</evidence>
<comment type="subcellular location">
    <subcellularLocation>
        <location evidence="1">Secreted</location>
    </subcellularLocation>
</comment>
<dbReference type="GO" id="GO:0007608">
    <property type="term" value="P:sensory perception of smell"/>
    <property type="evidence" value="ECO:0007669"/>
    <property type="project" value="TreeGrafter"/>
</dbReference>
<dbReference type="SMART" id="SM00708">
    <property type="entry name" value="PhBP"/>
    <property type="match status" value="1"/>
</dbReference>